<dbReference type="GO" id="GO:0050660">
    <property type="term" value="F:flavin adenine dinucleotide binding"/>
    <property type="evidence" value="ECO:0007669"/>
    <property type="project" value="InterPro"/>
</dbReference>
<dbReference type="SUPFAM" id="SSF47203">
    <property type="entry name" value="Acyl-CoA dehydrogenase C-terminal domain-like"/>
    <property type="match status" value="1"/>
</dbReference>
<keyword evidence="10" id="KW-1185">Reference proteome</keyword>
<evidence type="ECO:0000313" key="9">
    <source>
        <dbReference type="EMBL" id="SDR53176.1"/>
    </source>
</evidence>
<dbReference type="RefSeq" id="WP_090808741.1">
    <property type="nucleotide sequence ID" value="NZ_FNKX01000002.1"/>
</dbReference>
<dbReference type="InterPro" id="IPR046373">
    <property type="entry name" value="Acyl-CoA_Oxase/DH_mid-dom_sf"/>
</dbReference>
<evidence type="ECO:0000256" key="2">
    <source>
        <dbReference type="ARBA" id="ARBA00009347"/>
    </source>
</evidence>
<accession>A0A1H1JT58</accession>
<dbReference type="InterPro" id="IPR036250">
    <property type="entry name" value="AcylCo_DH-like_C"/>
</dbReference>
<dbReference type="STRING" id="157910.SAMN05445850_5634"/>
<dbReference type="Pfam" id="PF02771">
    <property type="entry name" value="Acyl-CoA_dh_N"/>
    <property type="match status" value="1"/>
</dbReference>
<dbReference type="Pfam" id="PF02770">
    <property type="entry name" value="Acyl-CoA_dh_M"/>
    <property type="match status" value="1"/>
</dbReference>
<evidence type="ECO:0000256" key="1">
    <source>
        <dbReference type="ARBA" id="ARBA00001974"/>
    </source>
</evidence>
<evidence type="ECO:0000256" key="4">
    <source>
        <dbReference type="ARBA" id="ARBA00022827"/>
    </source>
</evidence>
<gene>
    <name evidence="9" type="ORF">SAMN05445850_5634</name>
</gene>
<dbReference type="InterPro" id="IPR013786">
    <property type="entry name" value="AcylCoA_DH/ox_N"/>
</dbReference>
<dbReference type="Gene3D" id="1.10.540.10">
    <property type="entry name" value="Acyl-CoA dehydrogenase/oxidase, N-terminal domain"/>
    <property type="match status" value="1"/>
</dbReference>
<dbReference type="Gene3D" id="1.20.140.10">
    <property type="entry name" value="Butyryl-CoA Dehydrogenase, subunit A, domain 3"/>
    <property type="match status" value="1"/>
</dbReference>
<reference evidence="10" key="1">
    <citation type="submission" date="2016-10" db="EMBL/GenBank/DDBJ databases">
        <authorList>
            <person name="Varghese N."/>
            <person name="Submissions S."/>
        </authorList>
    </citation>
    <scope>NUCLEOTIDE SEQUENCE [LARGE SCALE GENOMIC DNA]</scope>
    <source>
        <strain evidence="10">DUS833</strain>
    </source>
</reference>
<dbReference type="Proteomes" id="UP000199365">
    <property type="component" value="Unassembled WGS sequence"/>
</dbReference>
<comment type="similarity">
    <text evidence="2">Belongs to the acyl-CoA dehydrogenase family.</text>
</comment>
<dbReference type="Pfam" id="PF00441">
    <property type="entry name" value="Acyl-CoA_dh_1"/>
    <property type="match status" value="1"/>
</dbReference>
<dbReference type="PANTHER" id="PTHR43884:SF20">
    <property type="entry name" value="ACYL-COA DEHYDROGENASE FADE28"/>
    <property type="match status" value="1"/>
</dbReference>
<feature type="domain" description="Acyl-CoA dehydrogenase/oxidase N-terminal" evidence="8">
    <location>
        <begin position="6"/>
        <end position="118"/>
    </location>
</feature>
<evidence type="ECO:0000256" key="3">
    <source>
        <dbReference type="ARBA" id="ARBA00022630"/>
    </source>
</evidence>
<name>A0A1H1JT58_9BURK</name>
<dbReference type="InterPro" id="IPR009100">
    <property type="entry name" value="AcylCoA_DH/oxidase_NM_dom_sf"/>
</dbReference>
<dbReference type="PANTHER" id="PTHR43884">
    <property type="entry name" value="ACYL-COA DEHYDROGENASE"/>
    <property type="match status" value="1"/>
</dbReference>
<organism evidence="9 10">
    <name type="scientific">Paraburkholderia tuberum</name>
    <dbReference type="NCBI Taxonomy" id="157910"/>
    <lineage>
        <taxon>Bacteria</taxon>
        <taxon>Pseudomonadati</taxon>
        <taxon>Pseudomonadota</taxon>
        <taxon>Betaproteobacteria</taxon>
        <taxon>Burkholderiales</taxon>
        <taxon>Burkholderiaceae</taxon>
        <taxon>Paraburkholderia</taxon>
    </lineage>
</organism>
<protein>
    <recommendedName>
        <fullName evidence="11">Acyl-CoA dehydrogenase</fullName>
    </recommendedName>
</protein>
<dbReference type="AlphaFoldDB" id="A0A1H1JT58"/>
<dbReference type="InterPro" id="IPR006091">
    <property type="entry name" value="Acyl-CoA_Oxase/DH_mid-dom"/>
</dbReference>
<dbReference type="EMBL" id="FNKX01000002">
    <property type="protein sequence ID" value="SDR53176.1"/>
    <property type="molecule type" value="Genomic_DNA"/>
</dbReference>
<keyword evidence="5" id="KW-0560">Oxidoreductase</keyword>
<dbReference type="InterPro" id="IPR037069">
    <property type="entry name" value="AcylCoA_DH/ox_N_sf"/>
</dbReference>
<keyword evidence="4" id="KW-0274">FAD</keyword>
<evidence type="ECO:0000256" key="5">
    <source>
        <dbReference type="ARBA" id="ARBA00023002"/>
    </source>
</evidence>
<evidence type="ECO:0000259" key="6">
    <source>
        <dbReference type="Pfam" id="PF00441"/>
    </source>
</evidence>
<feature type="domain" description="Acyl-CoA dehydrogenase/oxidase C-terminal" evidence="6">
    <location>
        <begin position="242"/>
        <end position="377"/>
    </location>
</feature>
<dbReference type="CDD" id="cd00567">
    <property type="entry name" value="ACAD"/>
    <property type="match status" value="1"/>
</dbReference>
<feature type="domain" description="Acyl-CoA oxidase/dehydrogenase middle" evidence="7">
    <location>
        <begin position="122"/>
        <end position="211"/>
    </location>
</feature>
<keyword evidence="3" id="KW-0285">Flavoprotein</keyword>
<sequence>MDFELSDEQRMLQESAQRFLQKSYTFEHRRNLASQGGGFSRETWHTFGEMGWLGVAVPDELGGLGFSSVESAIVAEQIGRALVLEPYVMCGVFPASLVTRCGRDGQREAILGEIVSGETVYAVAHSERDARGQVHYVTATAKKTEDGAWRLDGYKTLVVGAPVADRLLVVARAAGAADATDGIGVFVVDPKQAGVTLKTCALLDGTPSADLLLDGVIVAESNVLGEAGRAFEGLQAAVDEAVVAICAELVGDMEDAIELAAEYLKTRKQFGVTIGSFQALQHRMADMAIEAMQARATLHRALLSVSEDRENRSVEISGCKAQTTRSAKFVTQQGIQLHGGYGITDEYKVGHHYRRHLVLDALFGNTDYHLNRYARQIQHEALVAAA</sequence>
<dbReference type="Gene3D" id="2.40.110.10">
    <property type="entry name" value="Butyryl-CoA Dehydrogenase, subunit A, domain 2"/>
    <property type="match status" value="1"/>
</dbReference>
<evidence type="ECO:0000259" key="7">
    <source>
        <dbReference type="Pfam" id="PF02770"/>
    </source>
</evidence>
<evidence type="ECO:0000259" key="8">
    <source>
        <dbReference type="Pfam" id="PF02771"/>
    </source>
</evidence>
<dbReference type="SUPFAM" id="SSF56645">
    <property type="entry name" value="Acyl-CoA dehydrogenase NM domain-like"/>
    <property type="match status" value="1"/>
</dbReference>
<dbReference type="GO" id="GO:0003995">
    <property type="term" value="F:acyl-CoA dehydrogenase activity"/>
    <property type="evidence" value="ECO:0007669"/>
    <property type="project" value="TreeGrafter"/>
</dbReference>
<evidence type="ECO:0008006" key="11">
    <source>
        <dbReference type="Google" id="ProtNLM"/>
    </source>
</evidence>
<comment type="cofactor">
    <cofactor evidence="1">
        <name>FAD</name>
        <dbReference type="ChEBI" id="CHEBI:57692"/>
    </cofactor>
</comment>
<proteinExistence type="inferred from homology"/>
<evidence type="ECO:0000313" key="10">
    <source>
        <dbReference type="Proteomes" id="UP000199365"/>
    </source>
</evidence>
<dbReference type="InterPro" id="IPR009075">
    <property type="entry name" value="AcylCo_DH/oxidase_C"/>
</dbReference>